<feature type="transmembrane region" description="Helical" evidence="5">
    <location>
        <begin position="104"/>
        <end position="125"/>
    </location>
</feature>
<evidence type="ECO:0000256" key="3">
    <source>
        <dbReference type="ARBA" id="ARBA00022989"/>
    </source>
</evidence>
<keyword evidence="5" id="KW-0813">Transport</keyword>
<reference evidence="7 8" key="1">
    <citation type="submission" date="2023-03" db="EMBL/GenBank/DDBJ databases">
        <title>Bacillus Genome Sequencing.</title>
        <authorList>
            <person name="Dunlap C."/>
        </authorList>
    </citation>
    <scope>NUCLEOTIDE SEQUENCE [LARGE SCALE GENOMIC DNA]</scope>
    <source>
        <strain evidence="7 8">B-59205</strain>
    </source>
</reference>
<accession>A0AAW9NIY6</accession>
<organism evidence="7 8">
    <name type="scientific">Metasolibacillus meyeri</name>
    <dbReference type="NCBI Taxonomy" id="1071052"/>
    <lineage>
        <taxon>Bacteria</taxon>
        <taxon>Bacillati</taxon>
        <taxon>Bacillota</taxon>
        <taxon>Bacilli</taxon>
        <taxon>Bacillales</taxon>
        <taxon>Caryophanaceae</taxon>
        <taxon>Metasolibacillus</taxon>
    </lineage>
</organism>
<dbReference type="PRINTS" id="PR00164">
    <property type="entry name" value="ABC2TRNSPORT"/>
</dbReference>
<keyword evidence="5" id="KW-1003">Cell membrane</keyword>
<name>A0AAW9NIY6_9BACL</name>
<evidence type="ECO:0000256" key="1">
    <source>
        <dbReference type="ARBA" id="ARBA00004141"/>
    </source>
</evidence>
<sequence>MHFISLLSLNLRFFTDLKNKFYIYLFIFQPAIMLFIITTMLKIRSSYNADKYIIAVGISVAIIYVVYSSGSSIVSEKWWGTIELLLGSNTSLFKIILSKTVSNAIIATMFFFISIAYAKFLFGYTLEIKSYLLFALSFLVLIISFIAIGSIIGLLSLVFKDVFTFHNILHLPLVILSGIFFPVDSFMLIIKFLSFCLPSYWSVSALFNSIGNVDIYPFIFKILLSLTLTILYLLITLFLTKKLENNILDNSKVGL</sequence>
<evidence type="ECO:0000256" key="2">
    <source>
        <dbReference type="ARBA" id="ARBA00022692"/>
    </source>
</evidence>
<evidence type="ECO:0000256" key="4">
    <source>
        <dbReference type="ARBA" id="ARBA00023136"/>
    </source>
</evidence>
<feature type="transmembrane region" description="Helical" evidence="5">
    <location>
        <begin position="215"/>
        <end position="239"/>
    </location>
</feature>
<evidence type="ECO:0000256" key="5">
    <source>
        <dbReference type="RuleBase" id="RU361157"/>
    </source>
</evidence>
<proteinExistence type="inferred from homology"/>
<keyword evidence="8" id="KW-1185">Reference proteome</keyword>
<dbReference type="GO" id="GO:0140359">
    <property type="term" value="F:ABC-type transporter activity"/>
    <property type="evidence" value="ECO:0007669"/>
    <property type="project" value="InterPro"/>
</dbReference>
<dbReference type="InterPro" id="IPR013525">
    <property type="entry name" value="ABC2_TM"/>
</dbReference>
<feature type="transmembrane region" description="Helical" evidence="5">
    <location>
        <begin position="131"/>
        <end position="159"/>
    </location>
</feature>
<evidence type="ECO:0000259" key="6">
    <source>
        <dbReference type="PROSITE" id="PS51012"/>
    </source>
</evidence>
<dbReference type="GO" id="GO:0043190">
    <property type="term" value="C:ATP-binding cassette (ABC) transporter complex"/>
    <property type="evidence" value="ECO:0007669"/>
    <property type="project" value="InterPro"/>
</dbReference>
<evidence type="ECO:0000313" key="7">
    <source>
        <dbReference type="EMBL" id="MEC1178639.1"/>
    </source>
</evidence>
<protein>
    <recommendedName>
        <fullName evidence="5">Transport permease protein</fullName>
    </recommendedName>
</protein>
<dbReference type="Pfam" id="PF01061">
    <property type="entry name" value="ABC2_membrane"/>
    <property type="match status" value="1"/>
</dbReference>
<dbReference type="AlphaFoldDB" id="A0AAW9NIY6"/>
<dbReference type="InterPro" id="IPR047817">
    <property type="entry name" value="ABC2_TM_bact-type"/>
</dbReference>
<dbReference type="PANTHER" id="PTHR43229">
    <property type="entry name" value="NODULATION PROTEIN J"/>
    <property type="match status" value="1"/>
</dbReference>
<keyword evidence="4 5" id="KW-0472">Membrane</keyword>
<gene>
    <name evidence="7" type="ORF">P9B03_09115</name>
</gene>
<dbReference type="EMBL" id="JARSFG010000012">
    <property type="protein sequence ID" value="MEC1178639.1"/>
    <property type="molecule type" value="Genomic_DNA"/>
</dbReference>
<dbReference type="PROSITE" id="PS51012">
    <property type="entry name" value="ABC_TM2"/>
    <property type="match status" value="1"/>
</dbReference>
<feature type="transmembrane region" description="Helical" evidence="5">
    <location>
        <begin position="53"/>
        <end position="72"/>
    </location>
</feature>
<comment type="similarity">
    <text evidence="5">Belongs to the ABC-2 integral membrane protein family.</text>
</comment>
<feature type="domain" description="ABC transmembrane type-2" evidence="6">
    <location>
        <begin position="17"/>
        <end position="243"/>
    </location>
</feature>
<dbReference type="RefSeq" id="WP_326123121.1">
    <property type="nucleotide sequence ID" value="NZ_JARSFG010000012.1"/>
</dbReference>
<dbReference type="InterPro" id="IPR000412">
    <property type="entry name" value="ABC_2_transport"/>
</dbReference>
<dbReference type="PANTHER" id="PTHR43229:SF6">
    <property type="entry name" value="ABC-TYPE MULTIDRUG TRANSPORT SYSTEM, PERMEASE COMPONENT"/>
    <property type="match status" value="1"/>
</dbReference>
<keyword evidence="2 5" id="KW-0812">Transmembrane</keyword>
<feature type="transmembrane region" description="Helical" evidence="5">
    <location>
        <begin position="21"/>
        <end position="41"/>
    </location>
</feature>
<dbReference type="InterPro" id="IPR051784">
    <property type="entry name" value="Nod_factor_ABC_transporter"/>
</dbReference>
<comment type="caution">
    <text evidence="7">The sequence shown here is derived from an EMBL/GenBank/DDBJ whole genome shotgun (WGS) entry which is preliminary data.</text>
</comment>
<keyword evidence="3 5" id="KW-1133">Transmembrane helix</keyword>
<dbReference type="Proteomes" id="UP001344888">
    <property type="component" value="Unassembled WGS sequence"/>
</dbReference>
<evidence type="ECO:0000313" key="8">
    <source>
        <dbReference type="Proteomes" id="UP001344888"/>
    </source>
</evidence>
<feature type="transmembrane region" description="Helical" evidence="5">
    <location>
        <begin position="171"/>
        <end position="195"/>
    </location>
</feature>
<comment type="subcellular location">
    <subcellularLocation>
        <location evidence="5">Cell membrane</location>
        <topology evidence="5">Multi-pass membrane protein</topology>
    </subcellularLocation>
    <subcellularLocation>
        <location evidence="1">Membrane</location>
        <topology evidence="1">Multi-pass membrane protein</topology>
    </subcellularLocation>
</comment>